<gene>
    <name evidence="5" type="ORF">GB864_07395</name>
</gene>
<organism evidence="5 6">
    <name type="scientific">Agromyces seonyuensis</name>
    <dbReference type="NCBI Taxonomy" id="2662446"/>
    <lineage>
        <taxon>Bacteria</taxon>
        <taxon>Bacillati</taxon>
        <taxon>Actinomycetota</taxon>
        <taxon>Actinomycetes</taxon>
        <taxon>Micrococcales</taxon>
        <taxon>Microbacteriaceae</taxon>
        <taxon>Agromyces</taxon>
    </lineage>
</organism>
<evidence type="ECO:0000256" key="2">
    <source>
        <dbReference type="ARBA" id="ARBA00023315"/>
    </source>
</evidence>
<evidence type="ECO:0000259" key="4">
    <source>
        <dbReference type="SMART" id="SM00563"/>
    </source>
</evidence>
<evidence type="ECO:0000313" key="6">
    <source>
        <dbReference type="Proteomes" id="UP000438182"/>
    </source>
</evidence>
<keyword evidence="3" id="KW-0472">Membrane</keyword>
<dbReference type="PANTHER" id="PTHR10434:SF11">
    <property type="entry name" value="1-ACYL-SN-GLYCEROL-3-PHOSPHATE ACYLTRANSFERASE"/>
    <property type="match status" value="1"/>
</dbReference>
<dbReference type="SMART" id="SM00563">
    <property type="entry name" value="PlsC"/>
    <property type="match status" value="1"/>
</dbReference>
<sequence>MSRRQASGGSASFYWFMKHVVVGPILLSIFRPWIVGLENIPKEGAAILASNHLSFIDSIFLPLVLERRVSFLAKSEYFTGRGLKGWATRLFFQASGQLPIDRSGGKASEASLITGLRVLGQGELLGIYPEGTRSPDGKMYRGRTGVARMVLESGVPVIPVAMIDTDKVMPIGTRLPKVRRVGIVIGEPLDFSRFAGLEGDRFVLRSVTDELVYTMRELSGQDYVDVYASSVKEQRASLAR</sequence>
<comment type="caution">
    <text evidence="5">The sequence shown here is derived from an EMBL/GenBank/DDBJ whole genome shotgun (WGS) entry which is preliminary data.</text>
</comment>
<feature type="domain" description="Phospholipid/glycerol acyltransferase" evidence="4">
    <location>
        <begin position="46"/>
        <end position="165"/>
    </location>
</feature>
<dbReference type="GO" id="GO:0006654">
    <property type="term" value="P:phosphatidic acid biosynthetic process"/>
    <property type="evidence" value="ECO:0007669"/>
    <property type="project" value="TreeGrafter"/>
</dbReference>
<evidence type="ECO:0000313" key="5">
    <source>
        <dbReference type="EMBL" id="MWB98372.1"/>
    </source>
</evidence>
<dbReference type="AlphaFoldDB" id="A0A6I4NYU8"/>
<reference evidence="5 6" key="1">
    <citation type="submission" date="2019-12" db="EMBL/GenBank/DDBJ databases">
        <authorList>
            <person name="Kim Y.S."/>
        </authorList>
    </citation>
    <scope>NUCLEOTIDE SEQUENCE [LARGE SCALE GENOMIC DNA]</scope>
    <source>
        <strain evidence="5 6">MMS17-SY077</strain>
    </source>
</reference>
<keyword evidence="6" id="KW-1185">Reference proteome</keyword>
<proteinExistence type="predicted"/>
<dbReference type="SUPFAM" id="SSF69593">
    <property type="entry name" value="Glycerol-3-phosphate (1)-acyltransferase"/>
    <property type="match status" value="1"/>
</dbReference>
<dbReference type="PANTHER" id="PTHR10434">
    <property type="entry name" value="1-ACYL-SN-GLYCEROL-3-PHOSPHATE ACYLTRANSFERASE"/>
    <property type="match status" value="1"/>
</dbReference>
<dbReference type="Proteomes" id="UP000438182">
    <property type="component" value="Unassembled WGS sequence"/>
</dbReference>
<keyword evidence="1 5" id="KW-0808">Transferase</keyword>
<dbReference type="CDD" id="cd07989">
    <property type="entry name" value="LPLAT_AGPAT-like"/>
    <property type="match status" value="1"/>
</dbReference>
<name>A0A6I4NYU8_9MICO</name>
<evidence type="ECO:0000256" key="3">
    <source>
        <dbReference type="SAM" id="Phobius"/>
    </source>
</evidence>
<protein>
    <submittedName>
        <fullName evidence="5">1-acyl-sn-glycerol-3-phosphate acyltransferase</fullName>
    </submittedName>
</protein>
<accession>A0A6I4NYU8</accession>
<dbReference type="InterPro" id="IPR002123">
    <property type="entry name" value="Plipid/glycerol_acylTrfase"/>
</dbReference>
<keyword evidence="2 5" id="KW-0012">Acyltransferase</keyword>
<dbReference type="Pfam" id="PF01553">
    <property type="entry name" value="Acyltransferase"/>
    <property type="match status" value="1"/>
</dbReference>
<keyword evidence="3" id="KW-1133">Transmembrane helix</keyword>
<dbReference type="GO" id="GO:0005886">
    <property type="term" value="C:plasma membrane"/>
    <property type="evidence" value="ECO:0007669"/>
    <property type="project" value="TreeGrafter"/>
</dbReference>
<feature type="transmembrane region" description="Helical" evidence="3">
    <location>
        <begin position="12"/>
        <end position="34"/>
    </location>
</feature>
<keyword evidence="3" id="KW-0812">Transmembrane</keyword>
<dbReference type="RefSeq" id="WP_160423711.1">
    <property type="nucleotide sequence ID" value="NZ_WSTA01000025.1"/>
</dbReference>
<evidence type="ECO:0000256" key="1">
    <source>
        <dbReference type="ARBA" id="ARBA00022679"/>
    </source>
</evidence>
<dbReference type="EMBL" id="WSTA01000025">
    <property type="protein sequence ID" value="MWB98372.1"/>
    <property type="molecule type" value="Genomic_DNA"/>
</dbReference>
<dbReference type="GO" id="GO:0003841">
    <property type="term" value="F:1-acylglycerol-3-phosphate O-acyltransferase activity"/>
    <property type="evidence" value="ECO:0007669"/>
    <property type="project" value="TreeGrafter"/>
</dbReference>